<feature type="transmembrane region" description="Helical" evidence="7">
    <location>
        <begin position="290"/>
        <end position="314"/>
    </location>
</feature>
<dbReference type="GO" id="GO:0005886">
    <property type="term" value="C:plasma membrane"/>
    <property type="evidence" value="ECO:0007669"/>
    <property type="project" value="TreeGrafter"/>
</dbReference>
<feature type="transmembrane region" description="Helical" evidence="7">
    <location>
        <begin position="385"/>
        <end position="408"/>
    </location>
</feature>
<reference evidence="9" key="1">
    <citation type="submission" date="2025-08" db="UniProtKB">
        <authorList>
            <consortium name="RefSeq"/>
        </authorList>
    </citation>
    <scope>IDENTIFICATION</scope>
    <source>
        <strain evidence="9">OHB3-1</strain>
    </source>
</reference>
<dbReference type="GeneID" id="111019234"/>
<evidence type="ECO:0000256" key="7">
    <source>
        <dbReference type="SAM" id="Phobius"/>
    </source>
</evidence>
<protein>
    <submittedName>
        <fullName evidence="9">Equilibrative nucleotide transporter 1-like</fullName>
    </submittedName>
</protein>
<dbReference type="PANTHER" id="PTHR10332">
    <property type="entry name" value="EQUILIBRATIVE NUCLEOSIDE TRANSPORTER"/>
    <property type="match status" value="1"/>
</dbReference>
<comment type="similarity">
    <text evidence="2">Belongs to the SLC29A/ENT transporter (TC 2.A.57) family.</text>
</comment>
<evidence type="ECO:0000256" key="4">
    <source>
        <dbReference type="ARBA" id="ARBA00022692"/>
    </source>
</evidence>
<evidence type="ECO:0000256" key="1">
    <source>
        <dbReference type="ARBA" id="ARBA00004141"/>
    </source>
</evidence>
<gene>
    <name evidence="9" type="primary">LOC111019234</name>
</gene>
<dbReference type="OrthoDB" id="1856718at2759"/>
<dbReference type="Proteomes" id="UP000504603">
    <property type="component" value="Unplaced"/>
</dbReference>
<evidence type="ECO:0000256" key="5">
    <source>
        <dbReference type="ARBA" id="ARBA00022989"/>
    </source>
</evidence>
<keyword evidence="3" id="KW-0813">Transport</keyword>
<keyword evidence="8" id="KW-1185">Reference proteome</keyword>
<evidence type="ECO:0000256" key="3">
    <source>
        <dbReference type="ARBA" id="ARBA00022448"/>
    </source>
</evidence>
<dbReference type="KEGG" id="mcha:111019234"/>
<dbReference type="RefSeq" id="XP_022151274.1">
    <property type="nucleotide sequence ID" value="XM_022295582.1"/>
</dbReference>
<feature type="transmembrane region" description="Helical" evidence="7">
    <location>
        <begin position="164"/>
        <end position="185"/>
    </location>
</feature>
<feature type="transmembrane region" description="Helical" evidence="7">
    <location>
        <begin position="66"/>
        <end position="85"/>
    </location>
</feature>
<feature type="transmembrane region" description="Helical" evidence="7">
    <location>
        <begin position="258"/>
        <end position="278"/>
    </location>
</feature>
<dbReference type="InterPro" id="IPR002259">
    <property type="entry name" value="Eqnu_transpt"/>
</dbReference>
<proteinExistence type="inferred from homology"/>
<feature type="transmembrane region" description="Helical" evidence="7">
    <location>
        <begin position="123"/>
        <end position="144"/>
    </location>
</feature>
<dbReference type="PANTHER" id="PTHR10332:SF10">
    <property type="entry name" value="EQUILIBRATIVE NUCLEOSIDE TRANSPORTER 4"/>
    <property type="match status" value="1"/>
</dbReference>
<feature type="transmembrane region" description="Helical" evidence="7">
    <location>
        <begin position="351"/>
        <end position="373"/>
    </location>
</feature>
<dbReference type="AlphaFoldDB" id="A0A6J1DCI8"/>
<evidence type="ECO:0000256" key="6">
    <source>
        <dbReference type="ARBA" id="ARBA00023136"/>
    </source>
</evidence>
<accession>A0A6J1DCI8</accession>
<organism evidence="8 9">
    <name type="scientific">Momordica charantia</name>
    <name type="common">Bitter gourd</name>
    <name type="synonym">Balsam pear</name>
    <dbReference type="NCBI Taxonomy" id="3673"/>
    <lineage>
        <taxon>Eukaryota</taxon>
        <taxon>Viridiplantae</taxon>
        <taxon>Streptophyta</taxon>
        <taxon>Embryophyta</taxon>
        <taxon>Tracheophyta</taxon>
        <taxon>Spermatophyta</taxon>
        <taxon>Magnoliopsida</taxon>
        <taxon>eudicotyledons</taxon>
        <taxon>Gunneridae</taxon>
        <taxon>Pentapetalae</taxon>
        <taxon>rosids</taxon>
        <taxon>fabids</taxon>
        <taxon>Cucurbitales</taxon>
        <taxon>Cucurbitaceae</taxon>
        <taxon>Momordiceae</taxon>
        <taxon>Momordica</taxon>
    </lineage>
</organism>
<feature type="transmembrane region" description="Helical" evidence="7">
    <location>
        <begin position="97"/>
        <end position="116"/>
    </location>
</feature>
<evidence type="ECO:0000313" key="8">
    <source>
        <dbReference type="Proteomes" id="UP000504603"/>
    </source>
</evidence>
<comment type="subcellular location">
    <subcellularLocation>
        <location evidence="1">Membrane</location>
        <topology evidence="1">Multi-pass membrane protein</topology>
    </subcellularLocation>
</comment>
<keyword evidence="4 7" id="KW-0812">Transmembrane</keyword>
<name>A0A6J1DCI8_MOMCH</name>
<keyword evidence="5 7" id="KW-1133">Transmembrane helix</keyword>
<evidence type="ECO:0000313" key="9">
    <source>
        <dbReference type="RefSeq" id="XP_022151274.1"/>
    </source>
</evidence>
<feature type="transmembrane region" description="Helical" evidence="7">
    <location>
        <begin position="30"/>
        <end position="54"/>
    </location>
</feature>
<sequence length="409" mass="44792">MGSDSETALLLFPNSAETNKIPTDTFNLTYITYFILGLGSLLPWTTFITTIDYFSHIYPQTHTNRIFAAAFTLTALIGLVSVVFSSRRSDARVRINVGLGLYVLDLMVVPLLEVFYIKGQVGLFNGFYVTVGAVVMCGVADALVQSGVIGSAGELPERYMQAVVSGKAGSGLMVSVLRMVTKGIYPRDTNGLRKSTILYFSVGISIIVVCIILYKAAAKLPVLKYRLNLNNEEKQRKGCVFGSISRSTLWEILSTIKLYAFGEVIIFVVSLSIFPGFVTEDVHSEILKDWYPITLISWYYASSLIGKYFASVYVIKNPKITVGSCVARVLFYPLFIGCLNGPRFLRTEIPVSLLTCLLGLSGGYLDAVCMISAPKMVPFEHAEVAGILMAISLVSGLAIGSVLAWFWVI</sequence>
<feature type="transmembrane region" description="Helical" evidence="7">
    <location>
        <begin position="197"/>
        <end position="217"/>
    </location>
</feature>
<keyword evidence="6 7" id="KW-0472">Membrane</keyword>
<dbReference type="PIRSF" id="PIRSF016379">
    <property type="entry name" value="ENT"/>
    <property type="match status" value="1"/>
</dbReference>
<evidence type="ECO:0000256" key="2">
    <source>
        <dbReference type="ARBA" id="ARBA00007965"/>
    </source>
</evidence>
<dbReference type="GO" id="GO:0005337">
    <property type="term" value="F:nucleoside transmembrane transporter activity"/>
    <property type="evidence" value="ECO:0007669"/>
    <property type="project" value="InterPro"/>
</dbReference>
<dbReference type="Pfam" id="PF01733">
    <property type="entry name" value="Nucleoside_tran"/>
    <property type="match status" value="1"/>
</dbReference>